<evidence type="ECO:0000256" key="2">
    <source>
        <dbReference type="ARBA" id="ARBA00023002"/>
    </source>
</evidence>
<dbReference type="InterPro" id="IPR036291">
    <property type="entry name" value="NAD(P)-bd_dom_sf"/>
</dbReference>
<dbReference type="SUPFAM" id="SSF51735">
    <property type="entry name" value="NAD(P)-binding Rossmann-fold domains"/>
    <property type="match status" value="1"/>
</dbReference>
<comment type="similarity">
    <text evidence="1">Belongs to the short-chain dehydrogenases/reductases (SDR) family.</text>
</comment>
<evidence type="ECO:0000313" key="3">
    <source>
        <dbReference type="EMBL" id="WUV42515.1"/>
    </source>
</evidence>
<dbReference type="EMBL" id="CP109441">
    <property type="protein sequence ID" value="WUV42515.1"/>
    <property type="molecule type" value="Genomic_DNA"/>
</dbReference>
<evidence type="ECO:0000313" key="4">
    <source>
        <dbReference type="Proteomes" id="UP001432062"/>
    </source>
</evidence>
<keyword evidence="2" id="KW-0560">Oxidoreductase</keyword>
<proteinExistence type="inferred from homology"/>
<keyword evidence="4" id="KW-1185">Reference proteome</keyword>
<reference evidence="3" key="1">
    <citation type="submission" date="2022-10" db="EMBL/GenBank/DDBJ databases">
        <title>The complete genomes of actinobacterial strains from the NBC collection.</title>
        <authorList>
            <person name="Joergensen T.S."/>
            <person name="Alvarez Arevalo M."/>
            <person name="Sterndorff E.B."/>
            <person name="Faurdal D."/>
            <person name="Vuksanovic O."/>
            <person name="Mourched A.-S."/>
            <person name="Charusanti P."/>
            <person name="Shaw S."/>
            <person name="Blin K."/>
            <person name="Weber T."/>
        </authorList>
    </citation>
    <scope>NUCLEOTIDE SEQUENCE</scope>
    <source>
        <strain evidence="3">NBC_01482</strain>
    </source>
</reference>
<dbReference type="InterPro" id="IPR002347">
    <property type="entry name" value="SDR_fam"/>
</dbReference>
<accession>A0ABZ1YKK0</accession>
<name>A0ABZ1YKK0_9NOCA</name>
<evidence type="ECO:0000256" key="1">
    <source>
        <dbReference type="ARBA" id="ARBA00006484"/>
    </source>
</evidence>
<dbReference type="Proteomes" id="UP001432062">
    <property type="component" value="Chromosome"/>
</dbReference>
<dbReference type="CDD" id="cd05327">
    <property type="entry name" value="retinol-DH_like_SDR_c_like"/>
    <property type="match status" value="1"/>
</dbReference>
<sequence>MTNHKWTSADLPRFDGRTVVVTGANSGIGLVTARELARVGARVVLAVRDIARGEQAAQSMSGRTEVRELDLADLASIRRFAADWSGDIDVLVNNAGIMMVPAGRTKDGFERQFGTNHLGHFALTNLLLPHITDRVVTVSSQAHRRGSIDLDDLNWETRTYNSMAAYGQSKLANLLFTLELQRRFTESGSRLALSAHPGWAATNLQGHSGNRILHEAMRVGNKLLAQDASFGALPTLFAASQELPPGSYVGPDGWGEMRGHPKVVGRSTDAANADLAAALWTKSEELTDVRFPATA</sequence>
<dbReference type="Gene3D" id="3.40.50.720">
    <property type="entry name" value="NAD(P)-binding Rossmann-like Domain"/>
    <property type="match status" value="1"/>
</dbReference>
<gene>
    <name evidence="3" type="ORF">OG563_24980</name>
</gene>
<dbReference type="PRINTS" id="PR00081">
    <property type="entry name" value="GDHRDH"/>
</dbReference>
<dbReference type="NCBIfam" id="NF004846">
    <property type="entry name" value="PRK06197.1"/>
    <property type="match status" value="1"/>
</dbReference>
<dbReference type="Pfam" id="PF00106">
    <property type="entry name" value="adh_short"/>
    <property type="match status" value="1"/>
</dbReference>
<organism evidence="3 4">
    <name type="scientific">Nocardia vinacea</name>
    <dbReference type="NCBI Taxonomy" id="96468"/>
    <lineage>
        <taxon>Bacteria</taxon>
        <taxon>Bacillati</taxon>
        <taxon>Actinomycetota</taxon>
        <taxon>Actinomycetes</taxon>
        <taxon>Mycobacteriales</taxon>
        <taxon>Nocardiaceae</taxon>
        <taxon>Nocardia</taxon>
    </lineage>
</organism>
<dbReference type="RefSeq" id="WP_329405192.1">
    <property type="nucleotide sequence ID" value="NZ_CP109441.1"/>
</dbReference>
<dbReference type="PANTHER" id="PTHR24320">
    <property type="entry name" value="RETINOL DEHYDROGENASE"/>
    <property type="match status" value="1"/>
</dbReference>
<dbReference type="PANTHER" id="PTHR24320:SF148">
    <property type="entry name" value="NAD(P)-BINDING ROSSMANN-FOLD SUPERFAMILY PROTEIN"/>
    <property type="match status" value="1"/>
</dbReference>
<protein>
    <submittedName>
        <fullName evidence="3">Oxidoreductase</fullName>
    </submittedName>
</protein>